<name>A0A834VMN0_9PLEO</name>
<feature type="region of interest" description="Disordered" evidence="1">
    <location>
        <begin position="68"/>
        <end position="87"/>
    </location>
</feature>
<reference evidence="2" key="1">
    <citation type="journal article" date="2018" name="BMC Genomics">
        <title>Comparative genomics of the wheat fungal pathogen Pyrenophora tritici-repentis reveals chromosomal variations and genome plasticity.</title>
        <authorList>
            <person name="Moolhuijzen P."/>
            <person name="See P.T."/>
            <person name="Hane J.K."/>
            <person name="Shi G."/>
            <person name="Liu Z."/>
            <person name="Oliver R.P."/>
            <person name="Moffat C.S."/>
        </authorList>
    </citation>
    <scope>NUCLEOTIDE SEQUENCE [LARGE SCALE GENOMIC DNA]</scope>
    <source>
        <strain evidence="2">M4</strain>
    </source>
</reference>
<protein>
    <submittedName>
        <fullName evidence="2">Uncharacterized protein</fullName>
    </submittedName>
</protein>
<feature type="region of interest" description="Disordered" evidence="1">
    <location>
        <begin position="96"/>
        <end position="127"/>
    </location>
</feature>
<dbReference type="OrthoDB" id="4156902at2759"/>
<dbReference type="GeneID" id="90957740"/>
<evidence type="ECO:0000313" key="2">
    <source>
        <dbReference type="EMBL" id="KAF7567412.1"/>
    </source>
</evidence>
<comment type="caution">
    <text evidence="2">The sequence shown here is derived from an EMBL/GenBank/DDBJ whole genome shotgun (WGS) entry which is preliminary data.</text>
</comment>
<dbReference type="RefSeq" id="XP_065960373.1">
    <property type="nucleotide sequence ID" value="XM_066109451.1"/>
</dbReference>
<dbReference type="Proteomes" id="UP000245464">
    <property type="component" value="Chromosome 8"/>
</dbReference>
<feature type="compositionally biased region" description="Acidic residues" evidence="1">
    <location>
        <begin position="112"/>
        <end position="127"/>
    </location>
</feature>
<sequence>MAPNTDLSTRALIVTLKSPFGGKSTSHISDITGIPPRTINAIYARACQRGFEPNAPTIKLLPEYLEEAPRTGRPRKQEAIQEAAIERSSRSQRFIYNSVESPQSSRVQQDQANEEAWVDEEDETGET</sequence>
<organism evidence="2 3">
    <name type="scientific">Pyrenophora tritici-repentis</name>
    <dbReference type="NCBI Taxonomy" id="45151"/>
    <lineage>
        <taxon>Eukaryota</taxon>
        <taxon>Fungi</taxon>
        <taxon>Dikarya</taxon>
        <taxon>Ascomycota</taxon>
        <taxon>Pezizomycotina</taxon>
        <taxon>Dothideomycetes</taxon>
        <taxon>Pleosporomycetidae</taxon>
        <taxon>Pleosporales</taxon>
        <taxon>Pleosporineae</taxon>
        <taxon>Pleosporaceae</taxon>
        <taxon>Pyrenophora</taxon>
    </lineage>
</organism>
<dbReference type="EMBL" id="NQIK02000008">
    <property type="protein sequence ID" value="KAF7567412.1"/>
    <property type="molecule type" value="Genomic_DNA"/>
</dbReference>
<proteinExistence type="predicted"/>
<dbReference type="KEGG" id="ptrr:90957740"/>
<feature type="compositionally biased region" description="Polar residues" evidence="1">
    <location>
        <begin position="96"/>
        <end position="111"/>
    </location>
</feature>
<accession>A0A834VMN0</accession>
<evidence type="ECO:0000256" key="1">
    <source>
        <dbReference type="SAM" id="MobiDB-lite"/>
    </source>
</evidence>
<evidence type="ECO:0000313" key="3">
    <source>
        <dbReference type="Proteomes" id="UP000245464"/>
    </source>
</evidence>
<dbReference type="AlphaFoldDB" id="A0A834VMN0"/>
<gene>
    <name evidence="2" type="ORF">PtrM4_140030</name>
</gene>